<proteinExistence type="predicted"/>
<organism evidence="2 3">
    <name type="scientific">Paraburkholderia phytofirmans OLGA172</name>
    <dbReference type="NCBI Taxonomy" id="1417228"/>
    <lineage>
        <taxon>Bacteria</taxon>
        <taxon>Pseudomonadati</taxon>
        <taxon>Pseudomonadota</taxon>
        <taxon>Betaproteobacteria</taxon>
        <taxon>Burkholderiales</taxon>
        <taxon>Burkholderiaceae</taxon>
        <taxon>Paraburkholderia</taxon>
    </lineage>
</organism>
<keyword evidence="3" id="KW-1185">Reference proteome</keyword>
<keyword evidence="1" id="KW-0732">Signal</keyword>
<protein>
    <recommendedName>
        <fullName evidence="4">Secreted protein</fullName>
    </recommendedName>
</protein>
<sequence length="79" mass="8925">MTRDRQDAALLASCALIAFACLANWSADSPQFKRYAWHNVVAKEHCYLTTDTGAGRRVYACDDGYRVEYELKTMSQEGI</sequence>
<evidence type="ECO:0000313" key="2">
    <source>
        <dbReference type="EMBL" id="ANB77334.1"/>
    </source>
</evidence>
<dbReference type="RefSeq" id="WP_063500524.1">
    <property type="nucleotide sequence ID" value="NZ_CP014579.1"/>
</dbReference>
<accession>A0A160FVX4</accession>
<name>A0A160FVX4_9BURK</name>
<evidence type="ECO:0000313" key="3">
    <source>
        <dbReference type="Proteomes" id="UP000076852"/>
    </source>
</evidence>
<dbReference type="KEGG" id="buz:AYM40_35225"/>
<dbReference type="AlphaFoldDB" id="A0A160FVX4"/>
<feature type="signal peptide" evidence="1">
    <location>
        <begin position="1"/>
        <end position="23"/>
    </location>
</feature>
<dbReference type="Proteomes" id="UP000076852">
    <property type="component" value="Chromosome 2"/>
</dbReference>
<dbReference type="EMBL" id="CP014579">
    <property type="protein sequence ID" value="ANB77334.1"/>
    <property type="molecule type" value="Genomic_DNA"/>
</dbReference>
<reference evidence="2 3" key="1">
    <citation type="journal article" date="2016" name="Gene">
        <title>PacBio SMRT assembly of a complex multi-replicon genome reveals chlorocatechol degradative operon in a region of genome plasticity.</title>
        <authorList>
            <person name="Ricker N."/>
            <person name="Shen S.Y."/>
            <person name="Goordial J."/>
            <person name="Jin S."/>
            <person name="Fulthorpe R.R."/>
        </authorList>
    </citation>
    <scope>NUCLEOTIDE SEQUENCE [LARGE SCALE GENOMIC DNA]</scope>
    <source>
        <strain evidence="2 3">OLGA172</strain>
    </source>
</reference>
<feature type="chain" id="PRO_5007814029" description="Secreted protein" evidence="1">
    <location>
        <begin position="24"/>
        <end position="79"/>
    </location>
</feature>
<evidence type="ECO:0008006" key="4">
    <source>
        <dbReference type="Google" id="ProtNLM"/>
    </source>
</evidence>
<evidence type="ECO:0000256" key="1">
    <source>
        <dbReference type="SAM" id="SignalP"/>
    </source>
</evidence>
<gene>
    <name evidence="2" type="ORF">AYM40_35225</name>
</gene>
<dbReference type="PROSITE" id="PS51257">
    <property type="entry name" value="PROKAR_LIPOPROTEIN"/>
    <property type="match status" value="1"/>
</dbReference>